<organism evidence="16 17">
    <name type="scientific">Pikeienuella piscinae</name>
    <dbReference type="NCBI Taxonomy" id="2748098"/>
    <lineage>
        <taxon>Bacteria</taxon>
        <taxon>Pseudomonadati</taxon>
        <taxon>Pseudomonadota</taxon>
        <taxon>Alphaproteobacteria</taxon>
        <taxon>Rhodobacterales</taxon>
        <taxon>Paracoccaceae</taxon>
        <taxon>Pikeienuella</taxon>
    </lineage>
</organism>
<evidence type="ECO:0000256" key="14">
    <source>
        <dbReference type="SAM" id="SignalP"/>
    </source>
</evidence>
<keyword evidence="8" id="KW-0479">Metal-binding</keyword>
<dbReference type="PANTHER" id="PTHR30074:SF6">
    <property type="entry name" value="FORMATE DEHYDROGENASE GAMMA SUBUNIT"/>
    <property type="match status" value="1"/>
</dbReference>
<feature type="transmembrane region" description="Helical" evidence="13">
    <location>
        <begin position="178"/>
        <end position="204"/>
    </location>
</feature>
<feature type="transmembrane region" description="Helical" evidence="13">
    <location>
        <begin position="341"/>
        <end position="360"/>
    </location>
</feature>
<keyword evidence="17" id="KW-1185">Reference proteome</keyword>
<sequence>MARIIATLMFIIGFAFAGMLPASAQDLGLRLPGAEALQGRNATGGAQTLEDILARQRAAGAPTTARDDAMGNAEALVGPLETRGGASDSEIWSMLRHGTADTIVSTRQARDAILVQDSGMEWLKFRAGPLREYGGYLLLGTLGLLALFYLIRGRVRIEGGRSGVRILRFGAIERFGHWLTAGSFILLALTGLITLFGRVAIIPWFGHEFFSPLAIGSKWIHNNVAWPFMLGLVLIFVMWVLHNIPSRHDLVWLLKGGGLFTKGTHPPAKKFNAGQKIVFWAVIILGASVSASGLSLIFPFEIPMFAKTFGFINELGLPGFFGLDALPETLTPHAEMQLSSIWHAAIGFLMMAVILGHIYIGTIGMEGAFDAMESGDVDLQWAREHHNLWVEELEAEGRKGAAATPAE</sequence>
<dbReference type="InterPro" id="IPR016174">
    <property type="entry name" value="Di-haem_cyt_TM"/>
</dbReference>
<evidence type="ECO:0000313" key="16">
    <source>
        <dbReference type="EMBL" id="QIE55602.1"/>
    </source>
</evidence>
<evidence type="ECO:0000256" key="6">
    <source>
        <dbReference type="ARBA" id="ARBA00022617"/>
    </source>
</evidence>
<dbReference type="GO" id="GO:0009061">
    <property type="term" value="P:anaerobic respiration"/>
    <property type="evidence" value="ECO:0007669"/>
    <property type="project" value="TreeGrafter"/>
</dbReference>
<dbReference type="GO" id="GO:0022904">
    <property type="term" value="P:respiratory electron transport chain"/>
    <property type="evidence" value="ECO:0007669"/>
    <property type="project" value="InterPro"/>
</dbReference>
<evidence type="ECO:0000256" key="9">
    <source>
        <dbReference type="ARBA" id="ARBA00022982"/>
    </source>
</evidence>
<dbReference type="InterPro" id="IPR011577">
    <property type="entry name" value="Cyt_b561_bac/Ni-Hgenase"/>
</dbReference>
<evidence type="ECO:0000256" key="5">
    <source>
        <dbReference type="ARBA" id="ARBA00022475"/>
    </source>
</evidence>
<dbReference type="NCBIfam" id="TIGR01583">
    <property type="entry name" value="formate-DH-gamm"/>
    <property type="match status" value="1"/>
</dbReference>
<dbReference type="AlphaFoldDB" id="A0A7L5BV56"/>
<keyword evidence="4" id="KW-0813">Transport</keyword>
<dbReference type="InterPro" id="IPR006471">
    <property type="entry name" value="Formate_DH_gsu"/>
</dbReference>
<dbReference type="GO" id="GO:0008863">
    <property type="term" value="F:formate dehydrogenase (NAD+) activity"/>
    <property type="evidence" value="ECO:0007669"/>
    <property type="project" value="InterPro"/>
</dbReference>
<feature type="signal peptide" evidence="14">
    <location>
        <begin position="1"/>
        <end position="17"/>
    </location>
</feature>
<gene>
    <name evidence="16" type="ORF">G5B40_09130</name>
</gene>
<evidence type="ECO:0000313" key="17">
    <source>
        <dbReference type="Proteomes" id="UP000503336"/>
    </source>
</evidence>
<keyword evidence="12 13" id="KW-0472">Membrane</keyword>
<keyword evidence="11" id="KW-0408">Iron</keyword>
<keyword evidence="5" id="KW-1003">Cell membrane</keyword>
<evidence type="ECO:0000256" key="7">
    <source>
        <dbReference type="ARBA" id="ARBA00022692"/>
    </source>
</evidence>
<evidence type="ECO:0000256" key="1">
    <source>
        <dbReference type="ARBA" id="ARBA00001971"/>
    </source>
</evidence>
<feature type="chain" id="PRO_5029650014" evidence="14">
    <location>
        <begin position="18"/>
        <end position="407"/>
    </location>
</feature>
<dbReference type="Gene3D" id="1.20.950.20">
    <property type="entry name" value="Transmembrane di-heme cytochromes, Chain C"/>
    <property type="match status" value="1"/>
</dbReference>
<keyword evidence="7 13" id="KW-0812">Transmembrane</keyword>
<dbReference type="KEGG" id="hdh:G5B40_09130"/>
<dbReference type="RefSeq" id="WP_165097747.1">
    <property type="nucleotide sequence ID" value="NZ_CP049056.1"/>
</dbReference>
<keyword evidence="10 13" id="KW-1133">Transmembrane helix</keyword>
<feature type="transmembrane region" description="Helical" evidence="13">
    <location>
        <begin position="277"/>
        <end position="298"/>
    </location>
</feature>
<comment type="subcellular location">
    <subcellularLocation>
        <location evidence="2">Cell membrane</location>
        <topology evidence="2">Multi-pass membrane protein</topology>
    </subcellularLocation>
</comment>
<evidence type="ECO:0000256" key="12">
    <source>
        <dbReference type="ARBA" id="ARBA00023136"/>
    </source>
</evidence>
<feature type="transmembrane region" description="Helical" evidence="13">
    <location>
        <begin position="224"/>
        <end position="241"/>
    </location>
</feature>
<name>A0A7L5BV56_9RHOB</name>
<evidence type="ECO:0000256" key="2">
    <source>
        <dbReference type="ARBA" id="ARBA00004651"/>
    </source>
</evidence>
<evidence type="ECO:0000256" key="11">
    <source>
        <dbReference type="ARBA" id="ARBA00023004"/>
    </source>
</evidence>
<evidence type="ECO:0000256" key="13">
    <source>
        <dbReference type="SAM" id="Phobius"/>
    </source>
</evidence>
<evidence type="ECO:0000256" key="3">
    <source>
        <dbReference type="ARBA" id="ARBA00010747"/>
    </source>
</evidence>
<keyword evidence="14" id="KW-0732">Signal</keyword>
<dbReference type="GO" id="GO:0009326">
    <property type="term" value="C:formate dehydrogenase complex"/>
    <property type="evidence" value="ECO:0007669"/>
    <property type="project" value="InterPro"/>
</dbReference>
<evidence type="ECO:0000256" key="4">
    <source>
        <dbReference type="ARBA" id="ARBA00022448"/>
    </source>
</evidence>
<proteinExistence type="inferred from homology"/>
<accession>A0A7L5BV56</accession>
<dbReference type="EMBL" id="CP049056">
    <property type="protein sequence ID" value="QIE55602.1"/>
    <property type="molecule type" value="Genomic_DNA"/>
</dbReference>
<evidence type="ECO:0000256" key="8">
    <source>
        <dbReference type="ARBA" id="ARBA00022723"/>
    </source>
</evidence>
<dbReference type="Pfam" id="PF01292">
    <property type="entry name" value="Ni_hydr_CYTB"/>
    <property type="match status" value="1"/>
</dbReference>
<dbReference type="GO" id="GO:0046872">
    <property type="term" value="F:metal ion binding"/>
    <property type="evidence" value="ECO:0007669"/>
    <property type="project" value="UniProtKB-KW"/>
</dbReference>
<dbReference type="GO" id="GO:0005886">
    <property type="term" value="C:plasma membrane"/>
    <property type="evidence" value="ECO:0007669"/>
    <property type="project" value="UniProtKB-SubCell"/>
</dbReference>
<keyword evidence="6" id="KW-0349">Heme</keyword>
<dbReference type="SUPFAM" id="SSF81342">
    <property type="entry name" value="Transmembrane di-heme cytochromes"/>
    <property type="match status" value="1"/>
</dbReference>
<dbReference type="InterPro" id="IPR051817">
    <property type="entry name" value="FDH_cytochrome_b556_subunit"/>
</dbReference>
<dbReference type="PANTHER" id="PTHR30074">
    <property type="entry name" value="FORMATE DEHYDROGENASE, NITRATE-INDUCIBLE, CYTOCHROME B556 FDN SUBUNIT"/>
    <property type="match status" value="1"/>
</dbReference>
<evidence type="ECO:0000256" key="10">
    <source>
        <dbReference type="ARBA" id="ARBA00022989"/>
    </source>
</evidence>
<reference evidence="16 17" key="1">
    <citation type="submission" date="2020-02" db="EMBL/GenBank/DDBJ databases">
        <title>complete genome sequence of Rhodobacteraceae bacterium.</title>
        <authorList>
            <person name="Park J."/>
            <person name="Kim Y.-S."/>
            <person name="Kim K.-H."/>
        </authorList>
    </citation>
    <scope>NUCLEOTIDE SEQUENCE [LARGE SCALE GENOMIC DNA]</scope>
    <source>
        <strain evidence="16 17">RR4-56</strain>
    </source>
</reference>
<feature type="domain" description="Cytochrome b561 bacterial/Ni-hydrogenase" evidence="15">
    <location>
        <begin position="168"/>
        <end position="372"/>
    </location>
</feature>
<evidence type="ECO:0000259" key="15">
    <source>
        <dbReference type="Pfam" id="PF01292"/>
    </source>
</evidence>
<protein>
    <submittedName>
        <fullName evidence="16">Formate dehydrogenase subunit gamma</fullName>
    </submittedName>
</protein>
<dbReference type="Proteomes" id="UP000503336">
    <property type="component" value="Chromosome"/>
</dbReference>
<comment type="cofactor">
    <cofactor evidence="1">
        <name>heme</name>
        <dbReference type="ChEBI" id="CHEBI:30413"/>
    </cofactor>
</comment>
<dbReference type="GO" id="GO:0036397">
    <property type="term" value="F:formate dehydrogenase (quinone) activity"/>
    <property type="evidence" value="ECO:0007669"/>
    <property type="project" value="TreeGrafter"/>
</dbReference>
<dbReference type="GO" id="GO:0015944">
    <property type="term" value="P:formate oxidation"/>
    <property type="evidence" value="ECO:0007669"/>
    <property type="project" value="TreeGrafter"/>
</dbReference>
<keyword evidence="9" id="KW-0249">Electron transport</keyword>
<feature type="transmembrane region" description="Helical" evidence="13">
    <location>
        <begin position="133"/>
        <end position="151"/>
    </location>
</feature>
<dbReference type="GO" id="GO:0009055">
    <property type="term" value="F:electron transfer activity"/>
    <property type="evidence" value="ECO:0007669"/>
    <property type="project" value="InterPro"/>
</dbReference>
<comment type="similarity">
    <text evidence="3">Belongs to the formate dehydrogenase gamma subunit family.</text>
</comment>